<dbReference type="InterPro" id="IPR000782">
    <property type="entry name" value="FAS1_domain"/>
</dbReference>
<feature type="compositionally biased region" description="Low complexity" evidence="1">
    <location>
        <begin position="30"/>
        <end position="40"/>
    </location>
</feature>
<evidence type="ECO:0000256" key="2">
    <source>
        <dbReference type="SAM" id="SignalP"/>
    </source>
</evidence>
<dbReference type="Pfam" id="PF02469">
    <property type="entry name" value="Fasciclin"/>
    <property type="match status" value="1"/>
</dbReference>
<feature type="domain" description="FAS1" evidence="3">
    <location>
        <begin position="72"/>
        <end position="201"/>
    </location>
</feature>
<dbReference type="GO" id="GO:0030198">
    <property type="term" value="P:extracellular matrix organization"/>
    <property type="evidence" value="ECO:0007669"/>
    <property type="project" value="TreeGrafter"/>
</dbReference>
<dbReference type="InterPro" id="IPR050904">
    <property type="entry name" value="Adhesion/Biosynth-related"/>
</dbReference>
<evidence type="ECO:0000256" key="1">
    <source>
        <dbReference type="SAM" id="MobiDB-lite"/>
    </source>
</evidence>
<protein>
    <recommendedName>
        <fullName evidence="3">FAS1 domain-containing protein</fullName>
    </recommendedName>
</protein>
<dbReference type="GO" id="GO:0005615">
    <property type="term" value="C:extracellular space"/>
    <property type="evidence" value="ECO:0007669"/>
    <property type="project" value="TreeGrafter"/>
</dbReference>
<dbReference type="PROSITE" id="PS50213">
    <property type="entry name" value="FAS1"/>
    <property type="match status" value="1"/>
</dbReference>
<dbReference type="PANTHER" id="PTHR10900:SF77">
    <property type="entry name" value="FI19380P1"/>
    <property type="match status" value="1"/>
</dbReference>
<evidence type="ECO:0000259" key="3">
    <source>
        <dbReference type="PROSITE" id="PS50213"/>
    </source>
</evidence>
<dbReference type="PANTHER" id="PTHR10900">
    <property type="entry name" value="PERIOSTIN-RELATED"/>
    <property type="match status" value="1"/>
</dbReference>
<feature type="region of interest" description="Disordered" evidence="1">
    <location>
        <begin position="30"/>
        <end position="69"/>
    </location>
</feature>
<dbReference type="SMART" id="SM00554">
    <property type="entry name" value="FAS1"/>
    <property type="match status" value="1"/>
</dbReference>
<dbReference type="SUPFAM" id="SSF82153">
    <property type="entry name" value="FAS1 domain"/>
    <property type="match status" value="1"/>
</dbReference>
<feature type="chain" id="PRO_5036840469" description="FAS1 domain-containing protein" evidence="2">
    <location>
        <begin position="25"/>
        <end position="205"/>
    </location>
</feature>
<reference evidence="4" key="1">
    <citation type="submission" date="2021-01" db="EMBL/GenBank/DDBJ databases">
        <title>Whole genome shotgun sequence of Sphaerisporangium rufum NBRC 109079.</title>
        <authorList>
            <person name="Komaki H."/>
            <person name="Tamura T."/>
        </authorList>
    </citation>
    <scope>NUCLEOTIDE SEQUENCE</scope>
    <source>
        <strain evidence="4">NBRC 109079</strain>
    </source>
</reference>
<accession>A0A919V0E6</accession>
<dbReference type="GO" id="GO:0031012">
    <property type="term" value="C:extracellular matrix"/>
    <property type="evidence" value="ECO:0007669"/>
    <property type="project" value="TreeGrafter"/>
</dbReference>
<evidence type="ECO:0000313" key="4">
    <source>
        <dbReference type="EMBL" id="GII77337.1"/>
    </source>
</evidence>
<dbReference type="GO" id="GO:0007155">
    <property type="term" value="P:cell adhesion"/>
    <property type="evidence" value="ECO:0007669"/>
    <property type="project" value="TreeGrafter"/>
</dbReference>
<dbReference type="EMBL" id="BOOU01000034">
    <property type="protein sequence ID" value="GII77337.1"/>
    <property type="molecule type" value="Genomic_DNA"/>
</dbReference>
<dbReference type="RefSeq" id="WP_203984166.1">
    <property type="nucleotide sequence ID" value="NZ_BOOU01000034.1"/>
</dbReference>
<dbReference type="InterPro" id="IPR036378">
    <property type="entry name" value="FAS1_dom_sf"/>
</dbReference>
<sequence>MNHRLLALPIAAALSFAVAYQAGAGATDGTGAAVPAAARTESPTPMPASSPVGPGCASLPQSGPGSPAQLANEPLTAAVSHIPDLSTLGEAIKKAGLGDKIDAAKDITLFAPNNQAFAKVPKDQLDKLLQNKGDLTRVLAYHVVQGRKAPADLEKGDLTTLEGGKLTVTKSDDTYQVKDAKVVCGNIQTRDATVYIIDGVLKPGQ</sequence>
<evidence type="ECO:0000313" key="5">
    <source>
        <dbReference type="Proteomes" id="UP000655287"/>
    </source>
</evidence>
<dbReference type="Gene3D" id="2.30.180.10">
    <property type="entry name" value="FAS1 domain"/>
    <property type="match status" value="1"/>
</dbReference>
<gene>
    <name evidence="4" type="ORF">Sru01_23190</name>
</gene>
<comment type="caution">
    <text evidence="4">The sequence shown here is derived from an EMBL/GenBank/DDBJ whole genome shotgun (WGS) entry which is preliminary data.</text>
</comment>
<organism evidence="4 5">
    <name type="scientific">Sphaerisporangium rufum</name>
    <dbReference type="NCBI Taxonomy" id="1381558"/>
    <lineage>
        <taxon>Bacteria</taxon>
        <taxon>Bacillati</taxon>
        <taxon>Actinomycetota</taxon>
        <taxon>Actinomycetes</taxon>
        <taxon>Streptosporangiales</taxon>
        <taxon>Streptosporangiaceae</taxon>
        <taxon>Sphaerisporangium</taxon>
    </lineage>
</organism>
<dbReference type="GO" id="GO:0050839">
    <property type="term" value="F:cell adhesion molecule binding"/>
    <property type="evidence" value="ECO:0007669"/>
    <property type="project" value="TreeGrafter"/>
</dbReference>
<proteinExistence type="predicted"/>
<name>A0A919V0E6_9ACTN</name>
<feature type="signal peptide" evidence="2">
    <location>
        <begin position="1"/>
        <end position="24"/>
    </location>
</feature>
<dbReference type="FunFam" id="2.30.180.10:FF:000032">
    <property type="entry name" value="Fasciclin domain-containing protein, putative"/>
    <property type="match status" value="1"/>
</dbReference>
<keyword evidence="5" id="KW-1185">Reference proteome</keyword>
<dbReference type="Proteomes" id="UP000655287">
    <property type="component" value="Unassembled WGS sequence"/>
</dbReference>
<keyword evidence="2" id="KW-0732">Signal</keyword>
<dbReference type="AlphaFoldDB" id="A0A919V0E6"/>